<reference evidence="3 4" key="1">
    <citation type="journal article" date="2016" name="Nat. Commun.">
        <title>Thousands of microbial genomes shed light on interconnected biogeochemical processes in an aquifer system.</title>
        <authorList>
            <person name="Anantharaman K."/>
            <person name="Brown C.T."/>
            <person name="Hug L.A."/>
            <person name="Sharon I."/>
            <person name="Castelle C.J."/>
            <person name="Probst A.J."/>
            <person name="Thomas B.C."/>
            <person name="Singh A."/>
            <person name="Wilkins M.J."/>
            <person name="Karaoz U."/>
            <person name="Brodie E.L."/>
            <person name="Williams K.H."/>
            <person name="Hubbard S.S."/>
            <person name="Banfield J.F."/>
        </authorList>
    </citation>
    <scope>NUCLEOTIDE SEQUENCE [LARGE SCALE GENOMIC DNA]</scope>
</reference>
<keyword evidence="2" id="KW-0812">Transmembrane</keyword>
<sequence length="219" mass="23680">MDDVQSSRILGKIGLAILAVALADLFFLNYWIYKNENLNVKNGKLDKTREIAQESSPSPLILASPSLTDEPSLSPPSVAPTETKTVIEKQTQTIVQTAQKEIFVPMGSGSSNSNTFADLFGVEVTIDTSKYGAIDSVVFEASLWVEGGNGQAVARIRNVTDNNPYVESQISNNSGTGTVKTSGKIPFPLGQKTYRVQAKTDITNFAAHVENARLKITLK</sequence>
<dbReference type="Proteomes" id="UP000177069">
    <property type="component" value="Unassembled WGS sequence"/>
</dbReference>
<dbReference type="AlphaFoldDB" id="A0A1F5FZ49"/>
<evidence type="ECO:0000256" key="2">
    <source>
        <dbReference type="SAM" id="Phobius"/>
    </source>
</evidence>
<name>A0A1F5FZ49_9BACT</name>
<evidence type="ECO:0000313" key="4">
    <source>
        <dbReference type="Proteomes" id="UP000177069"/>
    </source>
</evidence>
<comment type="caution">
    <text evidence="3">The sequence shown here is derived from an EMBL/GenBank/DDBJ whole genome shotgun (WGS) entry which is preliminary data.</text>
</comment>
<protein>
    <submittedName>
        <fullName evidence="3">Uncharacterized protein</fullName>
    </submittedName>
</protein>
<keyword evidence="2" id="KW-1133">Transmembrane helix</keyword>
<keyword evidence="2" id="KW-0472">Membrane</keyword>
<dbReference type="EMBL" id="MFBA01000047">
    <property type="protein sequence ID" value="OGD84886.1"/>
    <property type="molecule type" value="Genomic_DNA"/>
</dbReference>
<evidence type="ECO:0000256" key="1">
    <source>
        <dbReference type="SAM" id="MobiDB-lite"/>
    </source>
</evidence>
<feature type="transmembrane region" description="Helical" evidence="2">
    <location>
        <begin position="12"/>
        <end position="33"/>
    </location>
</feature>
<accession>A0A1F5FZ49</accession>
<feature type="compositionally biased region" description="Low complexity" evidence="1">
    <location>
        <begin position="56"/>
        <end position="67"/>
    </location>
</feature>
<feature type="region of interest" description="Disordered" evidence="1">
    <location>
        <begin position="56"/>
        <end position="81"/>
    </location>
</feature>
<evidence type="ECO:0000313" key="3">
    <source>
        <dbReference type="EMBL" id="OGD84886.1"/>
    </source>
</evidence>
<gene>
    <name evidence="3" type="ORF">A2696_00540</name>
</gene>
<proteinExistence type="predicted"/>
<organism evidence="3 4">
    <name type="scientific">Candidatus Curtissbacteria bacterium RIFCSPHIGHO2_01_FULL_41_13</name>
    <dbReference type="NCBI Taxonomy" id="1797745"/>
    <lineage>
        <taxon>Bacteria</taxon>
        <taxon>Candidatus Curtissiibacteriota</taxon>
    </lineage>
</organism>